<dbReference type="SUPFAM" id="SSF52949">
    <property type="entry name" value="Macro domain-like"/>
    <property type="match status" value="1"/>
</dbReference>
<keyword evidence="5" id="KW-0520">NAD</keyword>
<evidence type="ECO:0000259" key="9">
    <source>
        <dbReference type="PROSITE" id="PS50305"/>
    </source>
</evidence>
<dbReference type="InterPro" id="IPR026590">
    <property type="entry name" value="Ssirtuin_cat_dom"/>
</dbReference>
<protein>
    <submittedName>
        <fullName evidence="11">Putative ganglioside induced differentiation associated protein</fullName>
    </submittedName>
</protein>
<dbReference type="Gene3D" id="3.40.50.1220">
    <property type="entry name" value="TPP-binding domain"/>
    <property type="match status" value="1"/>
</dbReference>
<feature type="binding site" evidence="7">
    <location>
        <position position="463"/>
    </location>
    <ligand>
        <name>Zn(2+)</name>
        <dbReference type="ChEBI" id="CHEBI:29105"/>
    </ligand>
</feature>
<dbReference type="GO" id="GO:0016798">
    <property type="term" value="F:hydrolase activity, acting on glycosyl bonds"/>
    <property type="evidence" value="ECO:0007669"/>
    <property type="project" value="UniProtKB-KW"/>
</dbReference>
<keyword evidence="3" id="KW-0378">Hydrolase</keyword>
<feature type="region of interest" description="Disordered" evidence="8">
    <location>
        <begin position="615"/>
        <end position="639"/>
    </location>
</feature>
<evidence type="ECO:0000256" key="3">
    <source>
        <dbReference type="ARBA" id="ARBA00022801"/>
    </source>
</evidence>
<evidence type="ECO:0000256" key="1">
    <source>
        <dbReference type="ARBA" id="ARBA00001947"/>
    </source>
</evidence>
<feature type="binding site" evidence="7">
    <location>
        <position position="467"/>
    </location>
    <ligand>
        <name>Zn(2+)</name>
        <dbReference type="ChEBI" id="CHEBI:29105"/>
    </ligand>
</feature>
<feature type="domain" description="Macro" evidence="10">
    <location>
        <begin position="111"/>
        <end position="307"/>
    </location>
</feature>
<dbReference type="Pfam" id="PF01661">
    <property type="entry name" value="Macro"/>
    <property type="match status" value="1"/>
</dbReference>
<dbReference type="InParanoid" id="A0A2P6NAS5"/>
<evidence type="ECO:0000259" key="10">
    <source>
        <dbReference type="PROSITE" id="PS51154"/>
    </source>
</evidence>
<keyword evidence="6" id="KW-0326">Glycosidase</keyword>
<dbReference type="AlphaFoldDB" id="A0A2P6NAS5"/>
<reference evidence="11 12" key="1">
    <citation type="journal article" date="2018" name="Genome Biol. Evol.">
        <title>Multiple Roots of Fruiting Body Formation in Amoebozoa.</title>
        <authorList>
            <person name="Hillmann F."/>
            <person name="Forbes G."/>
            <person name="Novohradska S."/>
            <person name="Ferling I."/>
            <person name="Riege K."/>
            <person name="Groth M."/>
            <person name="Westermann M."/>
            <person name="Marz M."/>
            <person name="Spaller T."/>
            <person name="Winckler T."/>
            <person name="Schaap P."/>
            <person name="Glockner G."/>
        </authorList>
    </citation>
    <scope>NUCLEOTIDE SEQUENCE [LARGE SCALE GENOMIC DNA]</scope>
    <source>
        <strain evidence="11 12">Jena</strain>
    </source>
</reference>
<organism evidence="11 12">
    <name type="scientific">Planoprotostelium fungivorum</name>
    <dbReference type="NCBI Taxonomy" id="1890364"/>
    <lineage>
        <taxon>Eukaryota</taxon>
        <taxon>Amoebozoa</taxon>
        <taxon>Evosea</taxon>
        <taxon>Variosea</taxon>
        <taxon>Cavosteliida</taxon>
        <taxon>Cavosteliaceae</taxon>
        <taxon>Planoprotostelium</taxon>
    </lineage>
</organism>
<dbReference type="SMART" id="SM00506">
    <property type="entry name" value="A1pp"/>
    <property type="match status" value="1"/>
</dbReference>
<comment type="cofactor">
    <cofactor evidence="1">
        <name>Zn(2+)</name>
        <dbReference type="ChEBI" id="CHEBI:29105"/>
    </cofactor>
</comment>
<dbReference type="InterPro" id="IPR043472">
    <property type="entry name" value="Macro_dom-like"/>
</dbReference>
<feature type="binding site" evidence="7">
    <location>
        <position position="505"/>
    </location>
    <ligand>
        <name>Zn(2+)</name>
        <dbReference type="ChEBI" id="CHEBI:29105"/>
    </ligand>
</feature>
<evidence type="ECO:0000256" key="6">
    <source>
        <dbReference type="ARBA" id="ARBA00023295"/>
    </source>
</evidence>
<comment type="caution">
    <text evidence="11">The sequence shown here is derived from an EMBL/GenBank/DDBJ whole genome shotgun (WGS) entry which is preliminary data.</text>
</comment>
<dbReference type="Gene3D" id="3.40.220.10">
    <property type="entry name" value="Leucine Aminopeptidase, subunit E, domain 1"/>
    <property type="match status" value="1"/>
</dbReference>
<accession>A0A2P6NAS5</accession>
<sequence>MSSDIDQYASLIRLEEPYDRPTPGSSVERREATRRILSHLLSESGYQQKALNHLICIRSADRPLPDSVLSDIDLINVSEWKGKGDSVDPNTIPCLRALLEETDVDDTEPTASHSPDDDDWTDVISIWRGDISIISTDAIVNAANSELLGCFQPDHVCIDNIIHRSAGPRLRQDCSTIMKLQGHAESSGGAKITRAYNLPSSFVFHTVGPIIERGRKPNEEEKKSLSDCYKSILDVAKRVKNIKSITFCGISTGLYGFPSEEAAPIAIQTVRRWLQENRGQHHIDHIIFDTFLERDEEIYRQVVEGMIGKNLKWVQPPTRTHSQLERAAEWVKGADSILIAAGAGLSASAGLDYTSHELFRELFPAMWERGHRCMYEFIGYTQWEPALQWGYLFSQIHKARFNWPKSSVYQNLLRLTRDKEEKKNGERKRSWVITSNADGMFHQNGFDISSVYTPQGDYSRLQCLKRCREDAVWETEPVMNAALPFIHNETQMITDSSKLPTCPFCGTNQVLMNVRGGNWYIEGHFEEKKRRYERWLRETVRECEEKGETLVIVEIGCGFNTPSVIRWPVQRLVENSRNVRLIRINREHSEVAEELEESGRAMSLPVDANEAIDASGSETKRTLESTETGKQMKRSSSISQKAIKMFQKSRSKTVGCTEVTPVARKMILTVRQLAIEDEFMRHDTTSDEEDSKYIEETTTDFEPAAQLG</sequence>
<dbReference type="EMBL" id="MDYQ01000131">
    <property type="protein sequence ID" value="PRP81056.1"/>
    <property type="molecule type" value="Genomic_DNA"/>
</dbReference>
<evidence type="ECO:0000256" key="5">
    <source>
        <dbReference type="ARBA" id="ARBA00023027"/>
    </source>
</evidence>
<name>A0A2P6NAS5_9EUKA</name>
<dbReference type="PANTHER" id="PTHR11106:SF121">
    <property type="entry name" value="ADP-RIBOSE 1''-PHOSPHATE PHOSPHATASE"/>
    <property type="match status" value="1"/>
</dbReference>
<keyword evidence="2 7" id="KW-0479">Metal-binding</keyword>
<feature type="compositionally biased region" description="Polar residues" evidence="8">
    <location>
        <begin position="625"/>
        <end position="639"/>
    </location>
</feature>
<dbReference type="PROSITE" id="PS50305">
    <property type="entry name" value="SIRTUIN"/>
    <property type="match status" value="1"/>
</dbReference>
<evidence type="ECO:0000313" key="12">
    <source>
        <dbReference type="Proteomes" id="UP000241769"/>
    </source>
</evidence>
<comment type="caution">
    <text evidence="7">Lacks conserved residue(s) required for the propagation of feature annotation.</text>
</comment>
<evidence type="ECO:0000256" key="2">
    <source>
        <dbReference type="ARBA" id="ARBA00022723"/>
    </source>
</evidence>
<dbReference type="CDD" id="cd02908">
    <property type="entry name" value="Macro_OAADPr_deacetylase"/>
    <property type="match status" value="1"/>
</dbReference>
<feature type="region of interest" description="Disordered" evidence="8">
    <location>
        <begin position="680"/>
        <end position="708"/>
    </location>
</feature>
<feature type="compositionally biased region" description="Basic and acidic residues" evidence="8">
    <location>
        <begin position="680"/>
        <end position="695"/>
    </location>
</feature>
<evidence type="ECO:0000256" key="8">
    <source>
        <dbReference type="SAM" id="MobiDB-lite"/>
    </source>
</evidence>
<keyword evidence="4 7" id="KW-0862">Zinc</keyword>
<evidence type="ECO:0000313" key="11">
    <source>
        <dbReference type="EMBL" id="PRP81056.1"/>
    </source>
</evidence>
<dbReference type="InterPro" id="IPR002589">
    <property type="entry name" value="Macro_dom"/>
</dbReference>
<keyword evidence="12" id="KW-1185">Reference proteome</keyword>
<feature type="binding site" evidence="7">
    <location>
        <position position="502"/>
    </location>
    <ligand>
        <name>Zn(2+)</name>
        <dbReference type="ChEBI" id="CHEBI:29105"/>
    </ligand>
</feature>
<dbReference type="GO" id="GO:0046872">
    <property type="term" value="F:metal ion binding"/>
    <property type="evidence" value="ECO:0007669"/>
    <property type="project" value="UniProtKB-KW"/>
</dbReference>
<evidence type="ECO:0000256" key="7">
    <source>
        <dbReference type="PROSITE-ProRule" id="PRU00236"/>
    </source>
</evidence>
<evidence type="ECO:0000256" key="4">
    <source>
        <dbReference type="ARBA" id="ARBA00022833"/>
    </source>
</evidence>
<dbReference type="InterPro" id="IPR029035">
    <property type="entry name" value="DHS-like_NAD/FAD-binding_dom"/>
</dbReference>
<dbReference type="SUPFAM" id="SSF52467">
    <property type="entry name" value="DHS-like NAD/FAD-binding domain"/>
    <property type="match status" value="1"/>
</dbReference>
<dbReference type="Proteomes" id="UP000241769">
    <property type="component" value="Unassembled WGS sequence"/>
</dbReference>
<dbReference type="PANTHER" id="PTHR11106">
    <property type="entry name" value="GANGLIOSIDE INDUCED DIFFERENTIATION ASSOCIATED PROTEIN 2-RELATED"/>
    <property type="match status" value="1"/>
</dbReference>
<gene>
    <name evidence="11" type="ORF">PROFUN_11134</name>
</gene>
<dbReference type="STRING" id="1890364.A0A2P6NAS5"/>
<feature type="domain" description="Deacetylase sirtuin-type" evidence="9">
    <location>
        <begin position="317"/>
        <end position="676"/>
    </location>
</feature>
<proteinExistence type="predicted"/>
<dbReference type="OrthoDB" id="25911at2759"/>
<dbReference type="PROSITE" id="PS51154">
    <property type="entry name" value="MACRO"/>
    <property type="match status" value="1"/>
</dbReference>